<protein>
    <submittedName>
        <fullName evidence="1">Uncharacterized protein</fullName>
    </submittedName>
</protein>
<gene>
    <name evidence="1" type="ORF">ACE1CI_03750</name>
</gene>
<dbReference type="EMBL" id="JBHFNR010000021">
    <property type="protein sequence ID" value="MFB2892043.1"/>
    <property type="molecule type" value="Genomic_DNA"/>
</dbReference>
<accession>A0ABV4XK11</accession>
<evidence type="ECO:0000313" key="2">
    <source>
        <dbReference type="Proteomes" id="UP001576784"/>
    </source>
</evidence>
<proteinExistence type="predicted"/>
<name>A0ABV4XK11_9CYAN</name>
<comment type="caution">
    <text evidence="1">The sequence shown here is derived from an EMBL/GenBank/DDBJ whole genome shotgun (WGS) entry which is preliminary data.</text>
</comment>
<dbReference type="RefSeq" id="WP_413261717.1">
    <property type="nucleotide sequence ID" value="NZ_JBHFNR010000021.1"/>
</dbReference>
<dbReference type="Proteomes" id="UP001576784">
    <property type="component" value="Unassembled WGS sequence"/>
</dbReference>
<organism evidence="1 2">
    <name type="scientific">Floridaenema flaviceps BLCC-F50</name>
    <dbReference type="NCBI Taxonomy" id="3153642"/>
    <lineage>
        <taxon>Bacteria</taxon>
        <taxon>Bacillati</taxon>
        <taxon>Cyanobacteriota</taxon>
        <taxon>Cyanophyceae</taxon>
        <taxon>Oscillatoriophycideae</taxon>
        <taxon>Aerosakkonematales</taxon>
        <taxon>Aerosakkonemataceae</taxon>
        <taxon>Floridanema</taxon>
        <taxon>Floridanema flaviceps</taxon>
    </lineage>
</organism>
<keyword evidence="2" id="KW-1185">Reference proteome</keyword>
<evidence type="ECO:0000313" key="1">
    <source>
        <dbReference type="EMBL" id="MFB2892043.1"/>
    </source>
</evidence>
<sequence>MLYSSFTLAKVKKEFGLTTIEAGRFLPEIDPIAPSSRLQAVLEDLPWAFALALRSNIAVGSEKAKSEGIIYPVLQEVRRIVNQQVSLFSGRDFTVDVDKGLTGYLDYLISRSSEQLEIEAPVVIVGEAKRDNLNEGLGQCIAEMVAAQLFNQANQINIPTIYGAVSNGTQWRFLKLEGTTVAIDLMDYALPPVDQILGFLVWMVREG</sequence>
<reference evidence="1 2" key="1">
    <citation type="submission" date="2024-09" db="EMBL/GenBank/DDBJ databases">
        <title>Floridaenema gen nov. (Aerosakkonemataceae, Aerosakkonematales ord. nov., Cyanobacteria) from benthic tropical and subtropical fresh waters, with the description of four new species.</title>
        <authorList>
            <person name="Moretto J.A."/>
            <person name="Berthold D.E."/>
            <person name="Lefler F.W."/>
            <person name="Huang I.-S."/>
            <person name="Laughinghouse H. IV."/>
        </authorList>
    </citation>
    <scope>NUCLEOTIDE SEQUENCE [LARGE SCALE GENOMIC DNA]</scope>
    <source>
        <strain evidence="1 2">BLCC-F50</strain>
    </source>
</reference>